<feature type="signal peptide" evidence="7">
    <location>
        <begin position="1"/>
        <end position="19"/>
    </location>
</feature>
<sequence length="576" mass="62927">MRRPVFYLLLACLAGPAHAALSYRVDIEAPDALKPLLADNLELVTLAKDPEMDEGTLAALLEETPAAARRLLETAGYFGAEVQVRRDGDSVRVDVRPGEPVRIDRWQVHYQGAIAGDAAALAAVQGELSGQWPLADGAVFTQEGWDDAKKLALQLIAVGAYPLAKIASAEAKIDPATHGAALTVTIDSGEHVDFGRIRVEGLKRYPEKVVTGQADFQRGSAYSLEKLTAFQSALEADPHFSSAIVVPLKNEVADGRMPILVRVVELPRQKAELGLKWDSEQGPGTRIGYEHYNIFRRGYVGSILFDWNRDESSLNFGLALPRTRDGYSHTANVALKKSEVQGVERDSVEGGVWRLRQRGDIEARIGVEYVLDRETVGGVEDKRNQAVFATVGWTQRKLDDVLDPRNGYLLDGRLSSTLGSALSDTAFVRGRARAALYWSPSFFPGTWLMRGDVGEVWAQQTASVPSSLLFRAGGAGSVRGYEYESLGVAGPGGAVEGGRVLATGSLQYMFTVRPGWRLALFHDLGDAADSWDSYRARKSYGFGVEWLSPVAPISFDIARGESEQKWRWTMSLGLPF</sequence>
<evidence type="ECO:0000256" key="2">
    <source>
        <dbReference type="ARBA" id="ARBA00022452"/>
    </source>
</evidence>
<dbReference type="Gene3D" id="2.40.160.50">
    <property type="entry name" value="membrane protein fhac: a member of the omp85/tpsb transporter family"/>
    <property type="match status" value="1"/>
</dbReference>
<keyword evidence="5" id="KW-0472">Membrane</keyword>
<keyword evidence="4 7" id="KW-0732">Signal</keyword>
<feature type="chain" id="PRO_5025572450" evidence="7">
    <location>
        <begin position="20"/>
        <end position="576"/>
    </location>
</feature>
<dbReference type="GO" id="GO:0019867">
    <property type="term" value="C:outer membrane"/>
    <property type="evidence" value="ECO:0007669"/>
    <property type="project" value="InterPro"/>
</dbReference>
<dbReference type="AlphaFoldDB" id="A0A6B2KTS0"/>
<dbReference type="Gene3D" id="3.10.20.310">
    <property type="entry name" value="membrane protein fhac"/>
    <property type="match status" value="2"/>
</dbReference>
<dbReference type="Proteomes" id="UP000482578">
    <property type="component" value="Unassembled WGS sequence"/>
</dbReference>
<comment type="subcellular location">
    <subcellularLocation>
        <location evidence="1">Membrane</location>
    </subcellularLocation>
</comment>
<proteinExistence type="predicted"/>
<name>A0A6B2KTS0_9NEIS</name>
<reference evidence="9 10" key="1">
    <citation type="submission" date="2020-02" db="EMBL/GenBank/DDBJ databases">
        <authorList>
            <person name="Yang Z."/>
        </authorList>
    </citation>
    <scope>NUCLEOTIDE SEQUENCE [LARGE SCALE GENOMIC DNA]</scope>
    <source>
        <strain evidence="9 10">HX-7-9</strain>
    </source>
</reference>
<protein>
    <submittedName>
        <fullName evidence="9">Outer membrane protein assembly factor</fullName>
    </submittedName>
</protein>
<dbReference type="PROSITE" id="PS51779">
    <property type="entry name" value="POTRA"/>
    <property type="match status" value="1"/>
</dbReference>
<feature type="domain" description="POTRA" evidence="8">
    <location>
        <begin position="192"/>
        <end position="266"/>
    </location>
</feature>
<keyword evidence="2" id="KW-1134">Transmembrane beta strand</keyword>
<accession>A0A6B2KTS0</accession>
<evidence type="ECO:0000313" key="9">
    <source>
        <dbReference type="EMBL" id="NDV13635.1"/>
    </source>
</evidence>
<evidence type="ECO:0000256" key="5">
    <source>
        <dbReference type="ARBA" id="ARBA00023136"/>
    </source>
</evidence>
<dbReference type="InterPro" id="IPR000184">
    <property type="entry name" value="Bac_surfAg_D15"/>
</dbReference>
<evidence type="ECO:0000256" key="4">
    <source>
        <dbReference type="ARBA" id="ARBA00022729"/>
    </source>
</evidence>
<organism evidence="9 10">
    <name type="scientific">Crenobacter caeni</name>
    <dbReference type="NCBI Taxonomy" id="2705474"/>
    <lineage>
        <taxon>Bacteria</taxon>
        <taxon>Pseudomonadati</taxon>
        <taxon>Pseudomonadota</taxon>
        <taxon>Betaproteobacteria</taxon>
        <taxon>Neisseriales</taxon>
        <taxon>Neisseriaceae</taxon>
        <taxon>Crenobacter</taxon>
    </lineage>
</organism>
<comment type="caution">
    <text evidence="9">The sequence shown here is derived from an EMBL/GenBank/DDBJ whole genome shotgun (WGS) entry which is preliminary data.</text>
</comment>
<dbReference type="PANTHER" id="PTHR12815">
    <property type="entry name" value="SORTING AND ASSEMBLY MACHINERY SAMM50 PROTEIN FAMILY MEMBER"/>
    <property type="match status" value="1"/>
</dbReference>
<evidence type="ECO:0000256" key="3">
    <source>
        <dbReference type="ARBA" id="ARBA00022692"/>
    </source>
</evidence>
<evidence type="ECO:0000313" key="10">
    <source>
        <dbReference type="Proteomes" id="UP000482578"/>
    </source>
</evidence>
<dbReference type="RefSeq" id="WP_163316822.1">
    <property type="nucleotide sequence ID" value="NZ_JAAGAA010000011.1"/>
</dbReference>
<dbReference type="Pfam" id="PF01103">
    <property type="entry name" value="Omp85"/>
    <property type="match status" value="1"/>
</dbReference>
<evidence type="ECO:0000256" key="7">
    <source>
        <dbReference type="SAM" id="SignalP"/>
    </source>
</evidence>
<dbReference type="PANTHER" id="PTHR12815:SF47">
    <property type="entry name" value="TRANSLOCATION AND ASSEMBLY MODULE SUBUNIT TAMA"/>
    <property type="match status" value="1"/>
</dbReference>
<evidence type="ECO:0000256" key="6">
    <source>
        <dbReference type="ARBA" id="ARBA00023237"/>
    </source>
</evidence>
<evidence type="ECO:0000259" key="8">
    <source>
        <dbReference type="PROSITE" id="PS51779"/>
    </source>
</evidence>
<dbReference type="InterPro" id="IPR039910">
    <property type="entry name" value="D15-like"/>
</dbReference>
<dbReference type="InterPro" id="IPR034746">
    <property type="entry name" value="POTRA"/>
</dbReference>
<keyword evidence="10" id="KW-1185">Reference proteome</keyword>
<gene>
    <name evidence="9" type="ORF">GZH52_12680</name>
</gene>
<dbReference type="EMBL" id="JAAGAA010000011">
    <property type="protein sequence ID" value="NDV13635.1"/>
    <property type="molecule type" value="Genomic_DNA"/>
</dbReference>
<evidence type="ECO:0000256" key="1">
    <source>
        <dbReference type="ARBA" id="ARBA00004370"/>
    </source>
</evidence>
<keyword evidence="3" id="KW-0812">Transmembrane</keyword>
<keyword evidence="6" id="KW-0998">Cell outer membrane</keyword>